<name>A0ACB8QZ95_9AGAM</name>
<sequence length="1066" mass="116241">MSIHTSTFVRPHLNLGYLPAQADGVSSLPELVDFVACNNPQRTFGLQLRAGEDTVPWTISFSELQGAVQEASAWLVSSCGAVARVSRDVKVAPVALLLASDIGIFIYMVALMRIGVPVVLLSARLTPVAIAHLIKATAPSVVLMNSQVARSVKETKALLDIDGICTQFTPALSYEDILNAAKERVQPISLLPRYADFQLNDRDAIILHSSGTTGLPKPIYHSHAYLLVYAAGHRFSKDVEPFKFNMSTLPLYHGFGLLAPCLSLSIGLPFVLPPASIIPTARTTLKHIEITGAGSMLSVPSILEDIARMGPSAIEALASLDFIAIGGAAMKEAVAKDFVEQGVKLLNHWGATELGCIAPIERPPAGYDFHYLIPRTDIGLQFRPVDVSRRLFQLVGRAIGWTEDFVVQDLLEQHPSDPTQYRILGRVDDLLVLGTGEKVRPAGMEAAFSEHPKVRAAIAFGEGQFSVGVIVELLGSSREQDAQEVLASLDPYLEHGNSLMDKHAKVSRDLLVITYSDEKPLPRTDKGSIARKAAYGVFEGEIKLAYSRADDAFSAPFPTYDDTDLLHHAVRNIVVTALHIGDPQDLQDSDDFFEAGMDSLQASRIRRAVLASLRTTRDVPRSIVDISPEFVFENPSVDKLHAAVVQIMQGKSLAPRDREENRIKAMLRMVEEYTTHLPRAASRPKDQDRHVVLITGASGSLGCMLVARFATDLRVGKVLCLNRGGLEAAQRQRDSMQRRGAVISDEAWGKVIVFGCDASKPFFGLSAQQFEQLLEATHIFHNAWPVNFNRTLASFETSIKALCNLVHLALLCAAHVPSDHRPRRILFASSIAVAGRFPLLHPDGPVAVPEIHLDPAVTSEFGYPEGKWVCERILQAAADMYGGRPGPLLAAASVRIGQLTGPEDTGVWNETEHVPIIVRTAQKINAMPILSGSLSWLPANRAAAVIADILFDKDLKVVYHVENPSRQTWAGVLDDFALLLGDLPRVPYPEWLARAKALGDDPAYNASAKIIDFLENDFVRLASGTVILDTTAARLASPTMARSCALDRGHLAEYIAYWKSVGVLDD</sequence>
<protein>
    <submittedName>
        <fullName evidence="1">Uncharacterized protein</fullName>
    </submittedName>
</protein>
<dbReference type="Proteomes" id="UP000814128">
    <property type="component" value="Unassembled WGS sequence"/>
</dbReference>
<reference evidence="1" key="2">
    <citation type="journal article" date="2022" name="New Phytol.">
        <title>Evolutionary transition to the ectomycorrhizal habit in the genomes of a hyperdiverse lineage of mushroom-forming fungi.</title>
        <authorList>
            <person name="Looney B."/>
            <person name="Miyauchi S."/>
            <person name="Morin E."/>
            <person name="Drula E."/>
            <person name="Courty P.E."/>
            <person name="Kohler A."/>
            <person name="Kuo A."/>
            <person name="LaButti K."/>
            <person name="Pangilinan J."/>
            <person name="Lipzen A."/>
            <person name="Riley R."/>
            <person name="Andreopoulos W."/>
            <person name="He G."/>
            <person name="Johnson J."/>
            <person name="Nolan M."/>
            <person name="Tritt A."/>
            <person name="Barry K.W."/>
            <person name="Grigoriev I.V."/>
            <person name="Nagy L.G."/>
            <person name="Hibbett D."/>
            <person name="Henrissat B."/>
            <person name="Matheny P.B."/>
            <person name="Labbe J."/>
            <person name="Martin F.M."/>
        </authorList>
    </citation>
    <scope>NUCLEOTIDE SEQUENCE</scope>
    <source>
        <strain evidence="1">EC-137</strain>
    </source>
</reference>
<comment type="caution">
    <text evidence="1">The sequence shown here is derived from an EMBL/GenBank/DDBJ whole genome shotgun (WGS) entry which is preliminary data.</text>
</comment>
<keyword evidence="2" id="KW-1185">Reference proteome</keyword>
<accession>A0ACB8QZ95</accession>
<dbReference type="EMBL" id="MU273470">
    <property type="protein sequence ID" value="KAI0036586.1"/>
    <property type="molecule type" value="Genomic_DNA"/>
</dbReference>
<reference evidence="1" key="1">
    <citation type="submission" date="2021-02" db="EMBL/GenBank/DDBJ databases">
        <authorList>
            <consortium name="DOE Joint Genome Institute"/>
            <person name="Ahrendt S."/>
            <person name="Looney B.P."/>
            <person name="Miyauchi S."/>
            <person name="Morin E."/>
            <person name="Drula E."/>
            <person name="Courty P.E."/>
            <person name="Chicoki N."/>
            <person name="Fauchery L."/>
            <person name="Kohler A."/>
            <person name="Kuo A."/>
            <person name="Labutti K."/>
            <person name="Pangilinan J."/>
            <person name="Lipzen A."/>
            <person name="Riley R."/>
            <person name="Andreopoulos W."/>
            <person name="He G."/>
            <person name="Johnson J."/>
            <person name="Barry K.W."/>
            <person name="Grigoriev I.V."/>
            <person name="Nagy L."/>
            <person name="Hibbett D."/>
            <person name="Henrissat B."/>
            <person name="Matheny P.B."/>
            <person name="Labbe J."/>
            <person name="Martin F."/>
        </authorList>
    </citation>
    <scope>NUCLEOTIDE SEQUENCE</scope>
    <source>
        <strain evidence="1">EC-137</strain>
    </source>
</reference>
<proteinExistence type="predicted"/>
<evidence type="ECO:0000313" key="2">
    <source>
        <dbReference type="Proteomes" id="UP000814128"/>
    </source>
</evidence>
<organism evidence="1 2">
    <name type="scientific">Vararia minispora EC-137</name>
    <dbReference type="NCBI Taxonomy" id="1314806"/>
    <lineage>
        <taxon>Eukaryota</taxon>
        <taxon>Fungi</taxon>
        <taxon>Dikarya</taxon>
        <taxon>Basidiomycota</taxon>
        <taxon>Agaricomycotina</taxon>
        <taxon>Agaricomycetes</taxon>
        <taxon>Russulales</taxon>
        <taxon>Lachnocladiaceae</taxon>
        <taxon>Vararia</taxon>
    </lineage>
</organism>
<gene>
    <name evidence="1" type="ORF">K488DRAFT_40891</name>
</gene>
<evidence type="ECO:0000313" key="1">
    <source>
        <dbReference type="EMBL" id="KAI0036586.1"/>
    </source>
</evidence>